<dbReference type="AlphaFoldDB" id="A0A0C2U5I0"/>
<keyword evidence="1" id="KW-1133">Transmembrane helix</keyword>
<proteinExistence type="predicted"/>
<comment type="caution">
    <text evidence="2">The sequence shown here is derived from an EMBL/GenBank/DDBJ whole genome shotgun (WGS) entry which is preliminary data.</text>
</comment>
<evidence type="ECO:0000313" key="2">
    <source>
        <dbReference type="EMBL" id="KIL96697.1"/>
    </source>
</evidence>
<evidence type="ECO:0000256" key="1">
    <source>
        <dbReference type="SAM" id="Phobius"/>
    </source>
</evidence>
<dbReference type="EMBL" id="JXSL01000035">
    <property type="protein sequence ID" value="KIL96697.1"/>
    <property type="molecule type" value="Genomic_DNA"/>
</dbReference>
<evidence type="ECO:0000313" key="3">
    <source>
        <dbReference type="Proteomes" id="UP000031971"/>
    </source>
</evidence>
<sequence length="182" mass="20311">MTDDQAMQALLARDYPVELRLQGGRYYLTQGDLGLAASGESLEAAWASYDEARTRLFRHHLDLGRADYLRLPRDQALKRQLMPFLLKTAAITLAGVVLLVTASVSFTYALHEPLRKVAQRATRVVTASVVAEIKDTAAKDFPPERQMEIREAIRGAVPHIKPFADELKPLFQDPPATSAKQR</sequence>
<feature type="transmembrane region" description="Helical" evidence="1">
    <location>
        <begin position="89"/>
        <end position="110"/>
    </location>
</feature>
<dbReference type="Proteomes" id="UP000031971">
    <property type="component" value="Unassembled WGS sequence"/>
</dbReference>
<dbReference type="RefSeq" id="WP_152619822.1">
    <property type="nucleotide sequence ID" value="NZ_JXSL01000035.1"/>
</dbReference>
<reference evidence="2 3" key="1">
    <citation type="submission" date="2015-01" db="EMBL/GenBank/DDBJ databases">
        <title>Genome Sequence of Magnetospirillum magnetotacticum Strain MS-1.</title>
        <authorList>
            <person name="Marinov G.K."/>
            <person name="Smalley M.D."/>
            <person name="DeSalvo G."/>
        </authorList>
    </citation>
    <scope>NUCLEOTIDE SEQUENCE [LARGE SCALE GENOMIC DNA]</scope>
    <source>
        <strain evidence="2 3">MS-1</strain>
    </source>
</reference>
<protein>
    <submittedName>
        <fullName evidence="2">Uncharacterized protein</fullName>
    </submittedName>
</protein>
<keyword evidence="1" id="KW-0472">Membrane</keyword>
<organism evidence="2 3">
    <name type="scientific">Paramagnetospirillum magnetotacticum MS-1</name>
    <dbReference type="NCBI Taxonomy" id="272627"/>
    <lineage>
        <taxon>Bacteria</taxon>
        <taxon>Pseudomonadati</taxon>
        <taxon>Pseudomonadota</taxon>
        <taxon>Alphaproteobacteria</taxon>
        <taxon>Rhodospirillales</taxon>
        <taxon>Magnetospirillaceae</taxon>
        <taxon>Paramagnetospirillum</taxon>
    </lineage>
</organism>
<keyword evidence="3" id="KW-1185">Reference proteome</keyword>
<gene>
    <name evidence="2" type="ORF">CCC_01563</name>
</gene>
<accession>A0A0C2U5I0</accession>
<dbReference type="STRING" id="272627.CCC_01563"/>
<keyword evidence="1" id="KW-0812">Transmembrane</keyword>
<name>A0A0C2U5I0_PARME</name>